<dbReference type="InterPro" id="IPR006140">
    <property type="entry name" value="D-isomer_DH_NAD-bd"/>
</dbReference>
<evidence type="ECO:0000256" key="1">
    <source>
        <dbReference type="ARBA" id="ARBA00023002"/>
    </source>
</evidence>
<dbReference type="Pfam" id="PF02826">
    <property type="entry name" value="2-Hacid_dh_C"/>
    <property type="match status" value="1"/>
</dbReference>
<organism evidence="4 5">
    <name type="scientific">Oryzihumus leptocrescens</name>
    <dbReference type="NCBI Taxonomy" id="297536"/>
    <lineage>
        <taxon>Bacteria</taxon>
        <taxon>Bacillati</taxon>
        <taxon>Actinomycetota</taxon>
        <taxon>Actinomycetes</taxon>
        <taxon>Micrococcales</taxon>
        <taxon>Intrasporangiaceae</taxon>
        <taxon>Oryzihumus</taxon>
    </lineage>
</organism>
<proteinExistence type="predicted"/>
<dbReference type="OrthoDB" id="4324715at2"/>
<dbReference type="CDD" id="cd12166">
    <property type="entry name" value="2-Hacid_dh_7"/>
    <property type="match status" value="1"/>
</dbReference>
<dbReference type="SUPFAM" id="SSF51735">
    <property type="entry name" value="NAD(P)-binding Rossmann-fold domains"/>
    <property type="match status" value="1"/>
</dbReference>
<keyword evidence="5" id="KW-1185">Reference proteome</keyword>
<dbReference type="InterPro" id="IPR029753">
    <property type="entry name" value="D-isomer_DH_CS"/>
</dbReference>
<dbReference type="EMBL" id="VFOQ01000001">
    <property type="protein sequence ID" value="TQL61241.1"/>
    <property type="molecule type" value="Genomic_DNA"/>
</dbReference>
<dbReference type="Gene3D" id="3.40.50.720">
    <property type="entry name" value="NAD(P)-binding Rossmann-like Domain"/>
    <property type="match status" value="2"/>
</dbReference>
<dbReference type="PROSITE" id="PS00671">
    <property type="entry name" value="D_2_HYDROXYACID_DH_3"/>
    <property type="match status" value="1"/>
</dbReference>
<dbReference type="PANTHER" id="PTHR43333:SF1">
    <property type="entry name" value="D-ISOMER SPECIFIC 2-HYDROXYACID DEHYDROGENASE NAD-BINDING DOMAIN-CONTAINING PROTEIN"/>
    <property type="match status" value="1"/>
</dbReference>
<keyword evidence="2" id="KW-0520">NAD</keyword>
<dbReference type="PANTHER" id="PTHR43333">
    <property type="entry name" value="2-HACID_DH_C DOMAIN-CONTAINING PROTEIN"/>
    <property type="match status" value="1"/>
</dbReference>
<name>A0A542ZLP4_9MICO</name>
<dbReference type="RefSeq" id="WP_141789054.1">
    <property type="nucleotide sequence ID" value="NZ_BAAAKX010000001.1"/>
</dbReference>
<sequence length="308" mass="32394">MPVISLPDAEWSERVGALAGVEVVHWDMTCPAPRAGELELVVPPYLGAREHLRDLRDLPRLRLVQLLTAGYDDALPHIGPGVQLANAAGVHDASTAELAVGLTLAAERGLPEFVAAQERSHWLPTTIRGSLADKKVLVLGYGSIGHAVARRMAPFEVSLTAVASRARAGDELVPSVHGVHELPDLLPQQDVVVVIVPLTDATTGLVDDAFLAAMKPGALLVNVARGKVVDTDALVAALYAGRVRAALDVTDPEPLPGDHPLWRAPGALISPHVGGATDAFAPRAARLLREQLSAFVGGRPPLNVVHTG</sequence>
<dbReference type="GO" id="GO:0016616">
    <property type="term" value="F:oxidoreductase activity, acting on the CH-OH group of donors, NAD or NADP as acceptor"/>
    <property type="evidence" value="ECO:0007669"/>
    <property type="project" value="UniProtKB-ARBA"/>
</dbReference>
<feature type="domain" description="D-isomer specific 2-hydroxyacid dehydrogenase NAD-binding" evidence="3">
    <location>
        <begin position="101"/>
        <end position="274"/>
    </location>
</feature>
<reference evidence="4 5" key="1">
    <citation type="submission" date="2019-06" db="EMBL/GenBank/DDBJ databases">
        <title>Sequencing the genomes of 1000 actinobacteria strains.</title>
        <authorList>
            <person name="Klenk H.-P."/>
        </authorList>
    </citation>
    <scope>NUCLEOTIDE SEQUENCE [LARGE SCALE GENOMIC DNA]</scope>
    <source>
        <strain evidence="4 5">DSM 18082</strain>
    </source>
</reference>
<dbReference type="InterPro" id="IPR036291">
    <property type="entry name" value="NAD(P)-bd_dom_sf"/>
</dbReference>
<dbReference type="AlphaFoldDB" id="A0A542ZLP4"/>
<dbReference type="GO" id="GO:0051287">
    <property type="term" value="F:NAD binding"/>
    <property type="evidence" value="ECO:0007669"/>
    <property type="project" value="InterPro"/>
</dbReference>
<evidence type="ECO:0000313" key="5">
    <source>
        <dbReference type="Proteomes" id="UP000319514"/>
    </source>
</evidence>
<evidence type="ECO:0000256" key="2">
    <source>
        <dbReference type="ARBA" id="ARBA00023027"/>
    </source>
</evidence>
<gene>
    <name evidence="4" type="ORF">FB474_2648</name>
</gene>
<evidence type="ECO:0000313" key="4">
    <source>
        <dbReference type="EMBL" id="TQL61241.1"/>
    </source>
</evidence>
<comment type="caution">
    <text evidence="4">The sequence shown here is derived from an EMBL/GenBank/DDBJ whole genome shotgun (WGS) entry which is preliminary data.</text>
</comment>
<keyword evidence="1" id="KW-0560">Oxidoreductase</keyword>
<accession>A0A542ZLP4</accession>
<protein>
    <submittedName>
        <fullName evidence="4">Phosphoglycerate dehydrogenase-like enzyme</fullName>
    </submittedName>
</protein>
<evidence type="ECO:0000259" key="3">
    <source>
        <dbReference type="Pfam" id="PF02826"/>
    </source>
</evidence>
<dbReference type="Proteomes" id="UP000319514">
    <property type="component" value="Unassembled WGS sequence"/>
</dbReference>